<dbReference type="EC" id="2.4.-.-" evidence="2"/>
<evidence type="ECO:0000259" key="1">
    <source>
        <dbReference type="Pfam" id="PF00535"/>
    </source>
</evidence>
<organism evidence="2 3">
    <name type="scientific">Zooshikella harenae</name>
    <dbReference type="NCBI Taxonomy" id="2827238"/>
    <lineage>
        <taxon>Bacteria</taxon>
        <taxon>Pseudomonadati</taxon>
        <taxon>Pseudomonadota</taxon>
        <taxon>Gammaproteobacteria</taxon>
        <taxon>Oceanospirillales</taxon>
        <taxon>Zooshikellaceae</taxon>
        <taxon>Zooshikella</taxon>
    </lineage>
</organism>
<dbReference type="Pfam" id="PF00535">
    <property type="entry name" value="Glycos_transf_2"/>
    <property type="match status" value="1"/>
</dbReference>
<dbReference type="InterPro" id="IPR029044">
    <property type="entry name" value="Nucleotide-diphossugar_trans"/>
</dbReference>
<gene>
    <name evidence="2" type="ORF">KCG35_08485</name>
</gene>
<reference evidence="2 3" key="1">
    <citation type="submission" date="2021-04" db="EMBL/GenBank/DDBJ databases">
        <authorList>
            <person name="Pira H."/>
            <person name="Risdian C."/>
            <person name="Wink J."/>
        </authorList>
    </citation>
    <scope>NUCLEOTIDE SEQUENCE [LARGE SCALE GENOMIC DNA]</scope>
    <source>
        <strain evidence="2 3">WH53</strain>
    </source>
</reference>
<keyword evidence="2" id="KW-0808">Transferase</keyword>
<sequence length="298" mass="34233">MMDSNPALAIAVFAHNEAARITTCLESIRISIINSPHNALPEGSYQCYVLANGCTDNTAQVVAEYQQQHSWVNLVDIKEGDKSNAWNVFVHEVAAEAETYIFMDGDCEVVGDSLYQLYQYQKAHPQKNALAAIPMDVGRGTKQQIITMVTRGGLAGNLYALPHQFVKRVREGSIKLPVGTIGEDSLVGALACFDLDVTRGWDRTRIGVCEQARFTYKPMDWLSWQEWKVYYRRKQRYSIRHWQNKMIKAILTTKGPQYLPEHVKTMYQHYLQEIQLSWRGLDTYFDMLAWRQINKETE</sequence>
<name>A0ABS5ZAN5_9GAMM</name>
<dbReference type="SUPFAM" id="SSF53448">
    <property type="entry name" value="Nucleotide-diphospho-sugar transferases"/>
    <property type="match status" value="1"/>
</dbReference>
<dbReference type="Gene3D" id="3.90.550.10">
    <property type="entry name" value="Spore Coat Polysaccharide Biosynthesis Protein SpsA, Chain A"/>
    <property type="match status" value="1"/>
</dbReference>
<dbReference type="RefSeq" id="WP_215819259.1">
    <property type="nucleotide sequence ID" value="NZ_JAGSOY010000014.1"/>
</dbReference>
<keyword evidence="3" id="KW-1185">Reference proteome</keyword>
<dbReference type="GO" id="GO:0016757">
    <property type="term" value="F:glycosyltransferase activity"/>
    <property type="evidence" value="ECO:0007669"/>
    <property type="project" value="UniProtKB-KW"/>
</dbReference>
<accession>A0ABS5ZAN5</accession>
<dbReference type="InterPro" id="IPR001173">
    <property type="entry name" value="Glyco_trans_2-like"/>
</dbReference>
<dbReference type="EMBL" id="JAGSOY010000014">
    <property type="protein sequence ID" value="MBU2711095.1"/>
    <property type="molecule type" value="Genomic_DNA"/>
</dbReference>
<dbReference type="Proteomes" id="UP000690515">
    <property type="component" value="Unassembled WGS sequence"/>
</dbReference>
<evidence type="ECO:0000313" key="3">
    <source>
        <dbReference type="Proteomes" id="UP000690515"/>
    </source>
</evidence>
<comment type="caution">
    <text evidence="2">The sequence shown here is derived from an EMBL/GenBank/DDBJ whole genome shotgun (WGS) entry which is preliminary data.</text>
</comment>
<protein>
    <submittedName>
        <fullName evidence="2">Glycosyltransferase</fullName>
        <ecNumber evidence="2">2.4.-.-</ecNumber>
    </submittedName>
</protein>
<feature type="domain" description="Glycosyltransferase 2-like" evidence="1">
    <location>
        <begin position="10"/>
        <end position="137"/>
    </location>
</feature>
<keyword evidence="2" id="KW-0328">Glycosyltransferase</keyword>
<proteinExistence type="predicted"/>
<evidence type="ECO:0000313" key="2">
    <source>
        <dbReference type="EMBL" id="MBU2711095.1"/>
    </source>
</evidence>